<sequence length="161" mass="17777">MLAAAATWRPGAAAFDRRIAAVVAPDGVFDLGDISTMPLPMPRDEAERRMRAAQDPELDAVIEKVMAATPMLRWATEHGMFAMGADSPRAFFAAYLDYHLRDGIAERIACPVLVCSAEDDGFFKGQPEKLYDHLRCEETFMALTEEEGAEAHCRQSGAQKR</sequence>
<evidence type="ECO:0000313" key="1">
    <source>
        <dbReference type="EMBL" id="QKG20178.1"/>
    </source>
</evidence>
<dbReference type="Proteomes" id="UP000501240">
    <property type="component" value="Chromosome"/>
</dbReference>
<keyword evidence="2" id="KW-1185">Reference proteome</keyword>
<gene>
    <name evidence="1" type="ORF">ACTIVE_1815</name>
</gene>
<dbReference type="AlphaFoldDB" id="A0A7D3VQA9"/>
<proteinExistence type="predicted"/>
<dbReference type="Gene3D" id="3.40.50.1820">
    <property type="entry name" value="alpha/beta hydrolase"/>
    <property type="match status" value="1"/>
</dbReference>
<dbReference type="SUPFAM" id="SSF53474">
    <property type="entry name" value="alpha/beta-Hydrolases"/>
    <property type="match status" value="1"/>
</dbReference>
<reference evidence="1 2" key="1">
    <citation type="submission" date="2020-05" db="EMBL/GenBank/DDBJ databases">
        <title>Actinomadura verrucosospora NRRL-B18236 (PFL_A860) Genome sequencing and assembly.</title>
        <authorList>
            <person name="Samborskyy M."/>
        </authorList>
    </citation>
    <scope>NUCLEOTIDE SEQUENCE [LARGE SCALE GENOMIC DNA]</scope>
    <source>
        <strain evidence="1 2">NRRL:B18236</strain>
    </source>
</reference>
<keyword evidence="1" id="KW-0645">Protease</keyword>
<dbReference type="RefSeq" id="WP_173094629.1">
    <property type="nucleotide sequence ID" value="NZ_CP053892.1"/>
</dbReference>
<name>A0A7D3VQA9_ACTVE</name>
<organism evidence="1 2">
    <name type="scientific">Actinomadura verrucosospora</name>
    <dbReference type="NCBI Taxonomy" id="46165"/>
    <lineage>
        <taxon>Bacteria</taxon>
        <taxon>Bacillati</taxon>
        <taxon>Actinomycetota</taxon>
        <taxon>Actinomycetes</taxon>
        <taxon>Streptosporangiales</taxon>
        <taxon>Thermomonosporaceae</taxon>
        <taxon>Actinomadura</taxon>
    </lineage>
</organism>
<dbReference type="InterPro" id="IPR029058">
    <property type="entry name" value="AB_hydrolase_fold"/>
</dbReference>
<dbReference type="GO" id="GO:0004177">
    <property type="term" value="F:aminopeptidase activity"/>
    <property type="evidence" value="ECO:0007669"/>
    <property type="project" value="UniProtKB-KW"/>
</dbReference>
<protein>
    <submittedName>
        <fullName evidence="1">Dipeptidyl aminopeptidase/acylaminoacyl-peptidase</fullName>
    </submittedName>
</protein>
<keyword evidence="1" id="KW-0378">Hydrolase</keyword>
<keyword evidence="1" id="KW-0031">Aminopeptidase</keyword>
<evidence type="ECO:0000313" key="2">
    <source>
        <dbReference type="Proteomes" id="UP000501240"/>
    </source>
</evidence>
<dbReference type="EMBL" id="CP053892">
    <property type="protein sequence ID" value="QKG20178.1"/>
    <property type="molecule type" value="Genomic_DNA"/>
</dbReference>
<accession>A0A7D3VQA9</accession>